<evidence type="ECO:0000313" key="9">
    <source>
        <dbReference type="EMBL" id="RKP37516.1"/>
    </source>
</evidence>
<dbReference type="AlphaFoldDB" id="A0A4P9ZV71"/>
<protein>
    <submittedName>
        <fullName evidence="9">Zinc/iron permease</fullName>
    </submittedName>
</protein>
<reference evidence="10" key="1">
    <citation type="journal article" date="2018" name="Nat. Microbiol.">
        <title>Leveraging single-cell genomics to expand the fungal tree of life.</title>
        <authorList>
            <person name="Ahrendt S.R."/>
            <person name="Quandt C.A."/>
            <person name="Ciobanu D."/>
            <person name="Clum A."/>
            <person name="Salamov A."/>
            <person name="Andreopoulos B."/>
            <person name="Cheng J.F."/>
            <person name="Woyke T."/>
            <person name="Pelin A."/>
            <person name="Henrissat B."/>
            <person name="Reynolds N.K."/>
            <person name="Benny G.L."/>
            <person name="Smith M.E."/>
            <person name="James T.Y."/>
            <person name="Grigoriev I.V."/>
        </authorList>
    </citation>
    <scope>NUCLEOTIDE SEQUENCE [LARGE SCALE GENOMIC DNA]</scope>
    <source>
        <strain evidence="10">RSA 468</strain>
    </source>
</reference>
<dbReference type="Pfam" id="PF02535">
    <property type="entry name" value="Zip"/>
    <property type="match status" value="1"/>
</dbReference>
<comment type="similarity">
    <text evidence="2 8">Belongs to the ZIP transporter (TC 2.A.5) family.</text>
</comment>
<feature type="transmembrane region" description="Helical" evidence="8">
    <location>
        <begin position="59"/>
        <end position="80"/>
    </location>
</feature>
<proteinExistence type="inferred from homology"/>
<evidence type="ECO:0000256" key="6">
    <source>
        <dbReference type="ARBA" id="ARBA00023065"/>
    </source>
</evidence>
<gene>
    <name evidence="9" type="ORF">BJ085DRAFT_19829</name>
</gene>
<evidence type="ECO:0000256" key="5">
    <source>
        <dbReference type="ARBA" id="ARBA00022989"/>
    </source>
</evidence>
<evidence type="ECO:0000313" key="10">
    <source>
        <dbReference type="Proteomes" id="UP000268162"/>
    </source>
</evidence>
<dbReference type="EMBL" id="ML002483">
    <property type="protein sequence ID" value="RKP37516.1"/>
    <property type="molecule type" value="Genomic_DNA"/>
</dbReference>
<feature type="transmembrane region" description="Helical" evidence="8">
    <location>
        <begin position="184"/>
        <end position="203"/>
    </location>
</feature>
<evidence type="ECO:0000256" key="4">
    <source>
        <dbReference type="ARBA" id="ARBA00022692"/>
    </source>
</evidence>
<evidence type="ECO:0000256" key="3">
    <source>
        <dbReference type="ARBA" id="ARBA00022448"/>
    </source>
</evidence>
<dbReference type="GO" id="GO:0005886">
    <property type="term" value="C:plasma membrane"/>
    <property type="evidence" value="ECO:0007669"/>
    <property type="project" value="TreeGrafter"/>
</dbReference>
<feature type="transmembrane region" description="Helical" evidence="8">
    <location>
        <begin position="275"/>
        <end position="295"/>
    </location>
</feature>
<dbReference type="InterPro" id="IPR004698">
    <property type="entry name" value="Zn/Fe_permease_fun/pln"/>
</dbReference>
<feature type="transmembrane region" description="Helical" evidence="8">
    <location>
        <begin position="209"/>
        <end position="228"/>
    </location>
</feature>
<keyword evidence="4 8" id="KW-0812">Transmembrane</keyword>
<keyword evidence="3 8" id="KW-0813">Transport</keyword>
<name>A0A4P9ZV71_9FUNG</name>
<evidence type="ECO:0000256" key="1">
    <source>
        <dbReference type="ARBA" id="ARBA00004141"/>
    </source>
</evidence>
<comment type="subcellular location">
    <subcellularLocation>
        <location evidence="1 8">Membrane</location>
        <topology evidence="1 8">Multi-pass membrane protein</topology>
    </subcellularLocation>
</comment>
<dbReference type="PANTHER" id="PTHR11040:SF44">
    <property type="entry name" value="PROTEIN ZNTC-RELATED"/>
    <property type="match status" value="1"/>
</dbReference>
<feature type="transmembrane region" description="Helical" evidence="8">
    <location>
        <begin position="316"/>
        <end position="335"/>
    </location>
</feature>
<evidence type="ECO:0000256" key="8">
    <source>
        <dbReference type="RuleBase" id="RU362088"/>
    </source>
</evidence>
<keyword evidence="6 8" id="KW-0406">Ion transport</keyword>
<dbReference type="STRING" id="215637.A0A4P9ZV71"/>
<keyword evidence="10" id="KW-1185">Reference proteome</keyword>
<feature type="transmembrane region" description="Helical" evidence="8">
    <location>
        <begin position="100"/>
        <end position="118"/>
    </location>
</feature>
<dbReference type="InterPro" id="IPR003689">
    <property type="entry name" value="ZIP"/>
</dbReference>
<evidence type="ECO:0000256" key="2">
    <source>
        <dbReference type="ARBA" id="ARBA00006939"/>
    </source>
</evidence>
<accession>A0A4P9ZV71</accession>
<evidence type="ECO:0000256" key="7">
    <source>
        <dbReference type="ARBA" id="ARBA00023136"/>
    </source>
</evidence>
<dbReference type="Proteomes" id="UP000268162">
    <property type="component" value="Unassembled WGS sequence"/>
</dbReference>
<dbReference type="GO" id="GO:0005385">
    <property type="term" value="F:zinc ion transmembrane transporter activity"/>
    <property type="evidence" value="ECO:0007669"/>
    <property type="project" value="InterPro"/>
</dbReference>
<organism evidence="9 10">
    <name type="scientific">Dimargaris cristalligena</name>
    <dbReference type="NCBI Taxonomy" id="215637"/>
    <lineage>
        <taxon>Eukaryota</taxon>
        <taxon>Fungi</taxon>
        <taxon>Fungi incertae sedis</taxon>
        <taxon>Zoopagomycota</taxon>
        <taxon>Kickxellomycotina</taxon>
        <taxon>Dimargaritomycetes</taxon>
        <taxon>Dimargaritales</taxon>
        <taxon>Dimargaritaceae</taxon>
        <taxon>Dimargaris</taxon>
    </lineage>
</organism>
<feature type="transmembrane region" description="Helical" evidence="8">
    <location>
        <begin position="240"/>
        <end position="263"/>
    </location>
</feature>
<dbReference type="NCBIfam" id="TIGR00820">
    <property type="entry name" value="zip"/>
    <property type="match status" value="1"/>
</dbReference>
<sequence length="336" mass="36092">MGDSDDAEALAACFATDDHHDYNVGLHVAALFVIFFFSSLGALTPILASRYPRLSIPPVLLECGKFFGAGVILATSLIHMLPGAVSNFSSPCAPAVFSEYSAFPGLFTMLAIFLFHLMEHLLTGHFISEKNAPRSHHDHSHHPQAHDHNTNGHQVLELHSQHTHVHGGAFFSGAENETRRSSTYILEVGIAMHSVLIGLALGTASGTEFTSLFIALVIHQFFEGFALGSRLAELVFKRSAVPVASALIFAITTPIGVAIGMGVHSSYQANSPANLVTQGVLDSIAAGILLYSALVNLIAQEFSQASFYRQSKVRRALFFISMYTGAAVMAIIGIWA</sequence>
<dbReference type="PANTHER" id="PTHR11040">
    <property type="entry name" value="ZINC/IRON TRANSPORTER"/>
    <property type="match status" value="1"/>
</dbReference>
<keyword evidence="5 8" id="KW-1133">Transmembrane helix</keyword>
<keyword evidence="7 8" id="KW-0472">Membrane</keyword>
<feature type="transmembrane region" description="Helical" evidence="8">
    <location>
        <begin position="24"/>
        <end position="47"/>
    </location>
</feature>